<dbReference type="InterPro" id="IPR007110">
    <property type="entry name" value="Ig-like_dom"/>
</dbReference>
<proteinExistence type="predicted"/>
<accession>A0A9Q0YG29</accession>
<name>A0A9Q0YG29_HOLLE</name>
<reference evidence="5" key="1">
    <citation type="submission" date="2021-10" db="EMBL/GenBank/DDBJ databases">
        <title>Tropical sea cucumber genome reveals ecological adaptation and Cuvierian tubules defense mechanism.</title>
        <authorList>
            <person name="Chen T."/>
        </authorList>
    </citation>
    <scope>NUCLEOTIDE SEQUENCE</scope>
    <source>
        <strain evidence="5">Nanhai2018</strain>
        <tissue evidence="5">Muscle</tissue>
    </source>
</reference>
<dbReference type="AlphaFoldDB" id="A0A9Q0YG29"/>
<dbReference type="Proteomes" id="UP001152320">
    <property type="component" value="Chromosome 21"/>
</dbReference>
<dbReference type="SUPFAM" id="SSF48726">
    <property type="entry name" value="Immunoglobulin"/>
    <property type="match status" value="2"/>
</dbReference>
<dbReference type="Gene3D" id="2.60.40.10">
    <property type="entry name" value="Immunoglobulins"/>
    <property type="match status" value="1"/>
</dbReference>
<dbReference type="EMBL" id="JAIZAY010000021">
    <property type="protein sequence ID" value="KAJ8022103.1"/>
    <property type="molecule type" value="Genomic_DNA"/>
</dbReference>
<organism evidence="5 6">
    <name type="scientific">Holothuria leucospilota</name>
    <name type="common">Black long sea cucumber</name>
    <name type="synonym">Mertensiothuria leucospilota</name>
    <dbReference type="NCBI Taxonomy" id="206669"/>
    <lineage>
        <taxon>Eukaryota</taxon>
        <taxon>Metazoa</taxon>
        <taxon>Echinodermata</taxon>
        <taxon>Eleutherozoa</taxon>
        <taxon>Echinozoa</taxon>
        <taxon>Holothuroidea</taxon>
        <taxon>Aspidochirotacea</taxon>
        <taxon>Aspidochirotida</taxon>
        <taxon>Holothuriidae</taxon>
        <taxon>Holothuria</taxon>
    </lineage>
</organism>
<feature type="chain" id="PRO_5040176786" description="Ig-like domain-containing protein" evidence="3">
    <location>
        <begin position="25"/>
        <end position="478"/>
    </location>
</feature>
<keyword evidence="3" id="KW-0732">Signal</keyword>
<feature type="signal peptide" evidence="3">
    <location>
        <begin position="1"/>
        <end position="24"/>
    </location>
</feature>
<feature type="transmembrane region" description="Helical" evidence="2">
    <location>
        <begin position="390"/>
        <end position="412"/>
    </location>
</feature>
<evidence type="ECO:0000313" key="5">
    <source>
        <dbReference type="EMBL" id="KAJ8022103.1"/>
    </source>
</evidence>
<evidence type="ECO:0000256" key="1">
    <source>
        <dbReference type="SAM" id="MobiDB-lite"/>
    </source>
</evidence>
<gene>
    <name evidence="5" type="ORF">HOLleu_39502</name>
</gene>
<dbReference type="PROSITE" id="PS50835">
    <property type="entry name" value="IG_LIKE"/>
    <property type="match status" value="2"/>
</dbReference>
<feature type="domain" description="Ig-like" evidence="4">
    <location>
        <begin position="257"/>
        <end position="359"/>
    </location>
</feature>
<keyword evidence="6" id="KW-1185">Reference proteome</keyword>
<dbReference type="OrthoDB" id="9898017at2759"/>
<sequence length="478" mass="53312">MALNMASAILIFLSVAVILPSSFTVNIQISFNASFYYSSEYTFIFYNYVGPYYAFEGDTVALNCSIPRGRGSIGIDARAWYERRYHTLVENGLIQSDETSGSRYSLESSKQTNTLVIRNLKASDSSFYRCWYNFIDWCDDWWYGPYRCVMTEMATAYLDVVETTTVPMESDFCDLVGSLDGVFFTGEDLILRCPTTELNITASSLLFKSTLISEFQNSYQNFYVFTLKNLTEDLNGTTLTCLKKGGGDETDYCRLLPNISVFNELTVTTSPKKVVVENGGNATIYCHSSPFPKAVDISFQWDFLDNKVTFGDFTESETSTGVQILIENIDFQNTTESSFKVICRVRAGSRNSSANTTVTRLSITSPRNPSIGATRPTTVPEDPITSSSPAIILVPLVAIVLILITVVSGIVYKKVTKPTNNTAKISNENEDTWKKNETIMDGNLYEKGDITKEKLGLTENDSEVVYNVAYVSYDAGDE</sequence>
<keyword evidence="2" id="KW-0472">Membrane</keyword>
<dbReference type="SMART" id="SM00409">
    <property type="entry name" value="IG"/>
    <property type="match status" value="2"/>
</dbReference>
<dbReference type="InterPro" id="IPR036179">
    <property type="entry name" value="Ig-like_dom_sf"/>
</dbReference>
<dbReference type="InterPro" id="IPR003599">
    <property type="entry name" value="Ig_sub"/>
</dbReference>
<comment type="caution">
    <text evidence="5">The sequence shown here is derived from an EMBL/GenBank/DDBJ whole genome shotgun (WGS) entry which is preliminary data.</text>
</comment>
<evidence type="ECO:0000313" key="6">
    <source>
        <dbReference type="Proteomes" id="UP001152320"/>
    </source>
</evidence>
<dbReference type="InterPro" id="IPR013783">
    <property type="entry name" value="Ig-like_fold"/>
</dbReference>
<feature type="domain" description="Ig-like" evidence="4">
    <location>
        <begin position="56"/>
        <end position="130"/>
    </location>
</feature>
<keyword evidence="2" id="KW-0812">Transmembrane</keyword>
<keyword evidence="2" id="KW-1133">Transmembrane helix</keyword>
<evidence type="ECO:0000256" key="2">
    <source>
        <dbReference type="SAM" id="Phobius"/>
    </source>
</evidence>
<evidence type="ECO:0000256" key="3">
    <source>
        <dbReference type="SAM" id="SignalP"/>
    </source>
</evidence>
<protein>
    <recommendedName>
        <fullName evidence="4">Ig-like domain-containing protein</fullName>
    </recommendedName>
</protein>
<evidence type="ECO:0000259" key="4">
    <source>
        <dbReference type="PROSITE" id="PS50835"/>
    </source>
</evidence>
<feature type="region of interest" description="Disordered" evidence="1">
    <location>
        <begin position="363"/>
        <end position="382"/>
    </location>
</feature>